<protein>
    <submittedName>
        <fullName evidence="1">Uncharacterized protein</fullName>
    </submittedName>
</protein>
<dbReference type="EMBL" id="JAINUF010000013">
    <property type="protein sequence ID" value="KAJ8344534.1"/>
    <property type="molecule type" value="Genomic_DNA"/>
</dbReference>
<reference evidence="1" key="1">
    <citation type="journal article" date="2023" name="Science">
        <title>Genome structures resolve the early diversification of teleost fishes.</title>
        <authorList>
            <person name="Parey E."/>
            <person name="Louis A."/>
            <person name="Montfort J."/>
            <person name="Bouchez O."/>
            <person name="Roques C."/>
            <person name="Iampietro C."/>
            <person name="Lluch J."/>
            <person name="Castinel A."/>
            <person name="Donnadieu C."/>
            <person name="Desvignes T."/>
            <person name="Floi Bucao C."/>
            <person name="Jouanno E."/>
            <person name="Wen M."/>
            <person name="Mejri S."/>
            <person name="Dirks R."/>
            <person name="Jansen H."/>
            <person name="Henkel C."/>
            <person name="Chen W.J."/>
            <person name="Zahm M."/>
            <person name="Cabau C."/>
            <person name="Klopp C."/>
            <person name="Thompson A.W."/>
            <person name="Robinson-Rechavi M."/>
            <person name="Braasch I."/>
            <person name="Lecointre G."/>
            <person name="Bobe J."/>
            <person name="Postlethwait J.H."/>
            <person name="Berthelot C."/>
            <person name="Roest Crollius H."/>
            <person name="Guiguen Y."/>
        </authorList>
    </citation>
    <scope>NUCLEOTIDE SEQUENCE</scope>
    <source>
        <strain evidence="1">WJC10195</strain>
    </source>
</reference>
<organism evidence="1 2">
    <name type="scientific">Synaphobranchus kaupii</name>
    <name type="common">Kaup's arrowtooth eel</name>
    <dbReference type="NCBI Taxonomy" id="118154"/>
    <lineage>
        <taxon>Eukaryota</taxon>
        <taxon>Metazoa</taxon>
        <taxon>Chordata</taxon>
        <taxon>Craniata</taxon>
        <taxon>Vertebrata</taxon>
        <taxon>Euteleostomi</taxon>
        <taxon>Actinopterygii</taxon>
        <taxon>Neopterygii</taxon>
        <taxon>Teleostei</taxon>
        <taxon>Anguilliformes</taxon>
        <taxon>Synaphobranchidae</taxon>
        <taxon>Synaphobranchus</taxon>
    </lineage>
</organism>
<name>A0A9Q1ETB7_SYNKA</name>
<keyword evidence="2" id="KW-1185">Reference proteome</keyword>
<accession>A0A9Q1ETB7</accession>
<evidence type="ECO:0000313" key="1">
    <source>
        <dbReference type="EMBL" id="KAJ8344534.1"/>
    </source>
</evidence>
<gene>
    <name evidence="1" type="ORF">SKAU_G00318630</name>
</gene>
<dbReference type="AlphaFoldDB" id="A0A9Q1ETB7"/>
<sequence>MDVAGNITHSIESLDCTERDGKAVLSGWKNLAPNQKGFIPGWGTSLVPLMEALEPNDFSTAAQMNKKLKNPAPCLNHSSQRHRGAYLFQQGRCIQLSGSPLHFAFDEHTSEKTCLQLNNR</sequence>
<dbReference type="Proteomes" id="UP001152622">
    <property type="component" value="Chromosome 13"/>
</dbReference>
<proteinExistence type="predicted"/>
<evidence type="ECO:0000313" key="2">
    <source>
        <dbReference type="Proteomes" id="UP001152622"/>
    </source>
</evidence>
<comment type="caution">
    <text evidence="1">The sequence shown here is derived from an EMBL/GenBank/DDBJ whole genome shotgun (WGS) entry which is preliminary data.</text>
</comment>